<sequence>MTINDLWFLADRAAQSAEKAYHHLIEDYGEPLEFTRTKTVDRLRFRTLAERISRSGAPYGSHTIVYRPTGKLLLVRHEGVDMWVLPGGQLDGEESFYDAARRELAEEAGIDVTYDGLATLTRVEVTYENYRTWGVIPVFAARANTVEPDVCDPDGEISRARWFSELPDDTRDREDLLAWRAHAF</sequence>
<dbReference type="RefSeq" id="WP_247993522.1">
    <property type="nucleotide sequence ID" value="NZ_CP096019.1"/>
</dbReference>
<protein>
    <submittedName>
        <fullName evidence="3">NUDIX domain-containing protein</fullName>
    </submittedName>
</protein>
<dbReference type="GO" id="GO:0004081">
    <property type="term" value="F:bis(5'-nucleosyl)-tetraphosphatase (asymmetrical) activity"/>
    <property type="evidence" value="ECO:0007669"/>
    <property type="project" value="TreeGrafter"/>
</dbReference>
<dbReference type="InterPro" id="IPR000086">
    <property type="entry name" value="NUDIX_hydrolase_dom"/>
</dbReference>
<dbReference type="PANTHER" id="PTHR21340">
    <property type="entry name" value="DIADENOSINE 5,5-P1,P4-TETRAPHOSPHATE PYROPHOSPHOHYDROLASE MUTT"/>
    <property type="match status" value="1"/>
</dbReference>
<name>A0A8U0A109_9EURY</name>
<dbReference type="SUPFAM" id="SSF55811">
    <property type="entry name" value="Nudix"/>
    <property type="match status" value="1"/>
</dbReference>
<dbReference type="PROSITE" id="PS00893">
    <property type="entry name" value="NUDIX_BOX"/>
    <property type="match status" value="1"/>
</dbReference>
<dbReference type="EMBL" id="CP096019">
    <property type="protein sequence ID" value="UPM42851.1"/>
    <property type="molecule type" value="Genomic_DNA"/>
</dbReference>
<evidence type="ECO:0000256" key="1">
    <source>
        <dbReference type="ARBA" id="ARBA00022801"/>
    </source>
</evidence>
<dbReference type="Pfam" id="PF00293">
    <property type="entry name" value="NUDIX"/>
    <property type="match status" value="1"/>
</dbReference>
<dbReference type="GO" id="GO:0006754">
    <property type="term" value="P:ATP biosynthetic process"/>
    <property type="evidence" value="ECO:0007669"/>
    <property type="project" value="TreeGrafter"/>
</dbReference>
<feature type="domain" description="Nudix hydrolase" evidence="2">
    <location>
        <begin position="56"/>
        <end position="184"/>
    </location>
</feature>
<keyword evidence="1" id="KW-0378">Hydrolase</keyword>
<dbReference type="KEGG" id="haad:MW046_12950"/>
<dbReference type="Proteomes" id="UP000831768">
    <property type="component" value="Chromosome"/>
</dbReference>
<keyword evidence="4" id="KW-1185">Reference proteome</keyword>
<gene>
    <name evidence="3" type="ORF">MW046_12950</name>
</gene>
<evidence type="ECO:0000259" key="2">
    <source>
        <dbReference type="PROSITE" id="PS51462"/>
    </source>
</evidence>
<dbReference type="PROSITE" id="PS51462">
    <property type="entry name" value="NUDIX"/>
    <property type="match status" value="1"/>
</dbReference>
<dbReference type="AlphaFoldDB" id="A0A8U0A109"/>
<evidence type="ECO:0000313" key="4">
    <source>
        <dbReference type="Proteomes" id="UP000831768"/>
    </source>
</evidence>
<dbReference type="GO" id="GO:0006167">
    <property type="term" value="P:AMP biosynthetic process"/>
    <property type="evidence" value="ECO:0007669"/>
    <property type="project" value="TreeGrafter"/>
</dbReference>
<dbReference type="Gene3D" id="3.90.79.10">
    <property type="entry name" value="Nucleoside Triphosphate Pyrophosphohydrolase"/>
    <property type="match status" value="1"/>
</dbReference>
<dbReference type="InterPro" id="IPR015797">
    <property type="entry name" value="NUDIX_hydrolase-like_dom_sf"/>
</dbReference>
<dbReference type="PANTHER" id="PTHR21340:SF0">
    <property type="entry name" value="BIS(5'-NUCLEOSYL)-TETRAPHOSPHATASE [ASYMMETRICAL]"/>
    <property type="match status" value="1"/>
</dbReference>
<accession>A0A8U0A109</accession>
<dbReference type="InterPro" id="IPR020084">
    <property type="entry name" value="NUDIX_hydrolase_CS"/>
</dbReference>
<proteinExistence type="predicted"/>
<dbReference type="GeneID" id="71928971"/>
<evidence type="ECO:0000313" key="3">
    <source>
        <dbReference type="EMBL" id="UPM42851.1"/>
    </source>
</evidence>
<organism evidence="3 4">
    <name type="scientific">Halocatena salina</name>
    <dbReference type="NCBI Taxonomy" id="2934340"/>
    <lineage>
        <taxon>Archaea</taxon>
        <taxon>Methanobacteriati</taxon>
        <taxon>Methanobacteriota</taxon>
        <taxon>Stenosarchaea group</taxon>
        <taxon>Halobacteria</taxon>
        <taxon>Halobacteriales</taxon>
        <taxon>Natronomonadaceae</taxon>
        <taxon>Halocatena</taxon>
    </lineage>
</organism>
<dbReference type="InterPro" id="IPR051325">
    <property type="entry name" value="Nudix_hydrolase_domain"/>
</dbReference>
<reference evidence="3" key="1">
    <citation type="submission" date="2022-04" db="EMBL/GenBank/DDBJ databases">
        <title>Halocatena sp. nov., isolated from a salt lake.</title>
        <authorList>
            <person name="Cui H.-L."/>
        </authorList>
    </citation>
    <scope>NUCLEOTIDE SEQUENCE</scope>
    <source>
        <strain evidence="3">AD-1</strain>
    </source>
</reference>
<dbReference type="CDD" id="cd02883">
    <property type="entry name" value="NUDIX_Hydrolase"/>
    <property type="match status" value="1"/>
</dbReference>